<dbReference type="EMBL" id="JBBPEH010000001">
    <property type="protein sequence ID" value="KAK7544075.1"/>
    <property type="molecule type" value="Genomic_DNA"/>
</dbReference>
<name>A0ABR1M870_9PEZI</name>
<reference evidence="2 3" key="1">
    <citation type="submission" date="2024-04" db="EMBL/GenBank/DDBJ databases">
        <title>Phyllosticta paracitricarpa is synonymous to the EU quarantine fungus P. citricarpa based on phylogenomic analyses.</title>
        <authorList>
            <consortium name="Lawrence Berkeley National Laboratory"/>
            <person name="Van ingen-buijs V.A."/>
            <person name="Van westerhoven A.C."/>
            <person name="Haridas S."/>
            <person name="Skiadas P."/>
            <person name="Martin F."/>
            <person name="Groenewald J.Z."/>
            <person name="Crous P.W."/>
            <person name="Seidl M.F."/>
        </authorList>
    </citation>
    <scope>NUCLEOTIDE SEQUENCE [LARGE SCALE GENOMIC DNA]</scope>
    <source>
        <strain evidence="2 3">CPC 17464</strain>
    </source>
</reference>
<dbReference type="GeneID" id="92030766"/>
<feature type="compositionally biased region" description="Polar residues" evidence="1">
    <location>
        <begin position="421"/>
        <end position="434"/>
    </location>
</feature>
<proteinExistence type="predicted"/>
<evidence type="ECO:0000256" key="1">
    <source>
        <dbReference type="SAM" id="MobiDB-lite"/>
    </source>
</evidence>
<gene>
    <name evidence="2" type="ORF">J3D65DRAFT_598743</name>
</gene>
<protein>
    <submittedName>
        <fullName evidence="2">Uncharacterized protein</fullName>
    </submittedName>
</protein>
<accession>A0ABR1M870</accession>
<dbReference type="Proteomes" id="UP001360953">
    <property type="component" value="Unassembled WGS sequence"/>
</dbReference>
<sequence length="860" mass="95749">MASLASFANSHLTTLPDPAFSIGHDGHLRHHFVLFPKVPYSSSNYTNSRYTTYRTDTLPQPIRNHPIWTIHIRAQEGPIDVLIHEAVEPALWPLLRNTANIRQSFDYPHDLLAARSLRFRLTNTSTEADQPANAPSQTIHVVVPRLAPHEWNRIYRIYQYPRAPADEDSGVARAFPHLSTGAVLRGEYLVRGAVVAPTAPLAPFGDKTPAAYDGFADLRGVRLPRSTIDACRTWARVTSWHEQRSRSSDGTKGNAPDALPLQLPLRPADIDIDAALRGSWHRSVSAGLEPAFPLMAEKDDERSRFWAAIDAVASNRGVHLLLFLALGSLAIDVVARGSFKIVDDVVPALAEAAADFWATLQEVWAFGVAVFGAVVVVLEVCAAVARAVVLLGLALLRDAPIMSSSDASADTSDTSDATSTETLSPSSPAIQPADHSSTALIGGLELEIEEHVQLQIASNAGVRSFFAIGPDASARNMIYFFPEYEFQRSVHPYSYRMRAFYHPFEFIPRHSQVWTIHTRVNTPYNAELYIVEDLEGGDEWPHFNPSPKPDPYHLPPLPDLKTKPGEENHVHYLPLLRDARGGLSEDVVVHVPKLAPGEPNRVYRFYLYPWRGARRSGGGLESHYKQYYVDHGAYPEVPRCAVVAPPSAGDWVAHADGYIVSDLMIGYCEWMGYVADWVEGCIRAGAAGYDLSAVPEPVDEDSDGNWGPALSNMPGRGVVGSQSVSDLTSVETDEEEPFYLDLLYGPRTKSGDVFGDRSCHLLRLFALARADWKEVRDDAWEDEEAYYLGLLYDPRKKTKDLEDEDSFNLRRLFGEPEEDVKLYYSLQIYYDGMADLDYDADDETSEYMNPIPEHYWFALG</sequence>
<evidence type="ECO:0000313" key="3">
    <source>
        <dbReference type="Proteomes" id="UP001360953"/>
    </source>
</evidence>
<feature type="compositionally biased region" description="Low complexity" evidence="1">
    <location>
        <begin position="404"/>
        <end position="420"/>
    </location>
</feature>
<dbReference type="RefSeq" id="XP_066659310.1">
    <property type="nucleotide sequence ID" value="XM_066797860.1"/>
</dbReference>
<evidence type="ECO:0000313" key="2">
    <source>
        <dbReference type="EMBL" id="KAK7544075.1"/>
    </source>
</evidence>
<organism evidence="2 3">
    <name type="scientific">Phyllosticta citribraziliensis</name>
    <dbReference type="NCBI Taxonomy" id="989973"/>
    <lineage>
        <taxon>Eukaryota</taxon>
        <taxon>Fungi</taxon>
        <taxon>Dikarya</taxon>
        <taxon>Ascomycota</taxon>
        <taxon>Pezizomycotina</taxon>
        <taxon>Dothideomycetes</taxon>
        <taxon>Dothideomycetes incertae sedis</taxon>
        <taxon>Botryosphaeriales</taxon>
        <taxon>Phyllostictaceae</taxon>
        <taxon>Phyllosticta</taxon>
    </lineage>
</organism>
<comment type="caution">
    <text evidence="2">The sequence shown here is derived from an EMBL/GenBank/DDBJ whole genome shotgun (WGS) entry which is preliminary data.</text>
</comment>
<feature type="region of interest" description="Disordered" evidence="1">
    <location>
        <begin position="404"/>
        <end position="434"/>
    </location>
</feature>
<keyword evidence="3" id="KW-1185">Reference proteome</keyword>